<dbReference type="OrthoDB" id="7835359at2"/>
<gene>
    <name evidence="2" type="ORF">SAMN04488001_2188</name>
</gene>
<evidence type="ECO:0008006" key="4">
    <source>
        <dbReference type="Google" id="ProtNLM"/>
    </source>
</evidence>
<sequence length="231" mass="24925">MIKLNAICILLAGLVVAGCSAPRDPIQIRPGIGAEVDLNAISPPSGVRYNFALVNEGVPVPVTMSLTSRKRSNSKYTYNGQMVMTLPEAENLEDIAQVLSEAMGKSSIRVRGNQLFIPVGLTADNRFRSTSSNITGDVTKYAPHDCFGVLGTCRYKAIARDGSAVSLITKTTEEGGVWRSTTVLDPKANNAGVPNETRRSVYSIDQNAVLIDMFILRSSGAERSDFAIKRK</sequence>
<dbReference type="AlphaFoldDB" id="A0A1H2Y271"/>
<evidence type="ECO:0000313" key="3">
    <source>
        <dbReference type="Proteomes" id="UP000199441"/>
    </source>
</evidence>
<accession>A0A1H2Y271</accession>
<feature type="signal peptide" evidence="1">
    <location>
        <begin position="1"/>
        <end position="17"/>
    </location>
</feature>
<keyword evidence="3" id="KW-1185">Reference proteome</keyword>
<dbReference type="EMBL" id="FNOI01000003">
    <property type="protein sequence ID" value="SDW99141.1"/>
    <property type="molecule type" value="Genomic_DNA"/>
</dbReference>
<dbReference type="RefSeq" id="WP_089946958.1">
    <property type="nucleotide sequence ID" value="NZ_FNOI01000003.1"/>
</dbReference>
<name>A0A1H2Y271_9RHOB</name>
<dbReference type="STRING" id="670155.SAMN04488001_2188"/>
<evidence type="ECO:0000256" key="1">
    <source>
        <dbReference type="SAM" id="SignalP"/>
    </source>
</evidence>
<dbReference type="PROSITE" id="PS51257">
    <property type="entry name" value="PROKAR_LIPOPROTEIN"/>
    <property type="match status" value="1"/>
</dbReference>
<dbReference type="Proteomes" id="UP000199441">
    <property type="component" value="Unassembled WGS sequence"/>
</dbReference>
<protein>
    <recommendedName>
        <fullName evidence="4">Group 4 capsule polysaccharide lipoprotein gfcB, YjbF</fullName>
    </recommendedName>
</protein>
<evidence type="ECO:0000313" key="2">
    <source>
        <dbReference type="EMBL" id="SDW99141.1"/>
    </source>
</evidence>
<keyword evidence="1" id="KW-0732">Signal</keyword>
<reference evidence="3" key="1">
    <citation type="submission" date="2016-10" db="EMBL/GenBank/DDBJ databases">
        <authorList>
            <person name="Varghese N."/>
            <person name="Submissions S."/>
        </authorList>
    </citation>
    <scope>NUCLEOTIDE SEQUENCE [LARGE SCALE GENOMIC DNA]</scope>
    <source>
        <strain evidence="3">DSM 26922</strain>
    </source>
</reference>
<feature type="chain" id="PRO_5011598455" description="Group 4 capsule polysaccharide lipoprotein gfcB, YjbF" evidence="1">
    <location>
        <begin position="18"/>
        <end position="231"/>
    </location>
</feature>
<proteinExistence type="predicted"/>
<organism evidence="2 3">
    <name type="scientific">Litoreibacter albidus</name>
    <dbReference type="NCBI Taxonomy" id="670155"/>
    <lineage>
        <taxon>Bacteria</taxon>
        <taxon>Pseudomonadati</taxon>
        <taxon>Pseudomonadota</taxon>
        <taxon>Alphaproteobacteria</taxon>
        <taxon>Rhodobacterales</taxon>
        <taxon>Roseobacteraceae</taxon>
        <taxon>Litoreibacter</taxon>
    </lineage>
</organism>